<feature type="compositionally biased region" description="Low complexity" evidence="8">
    <location>
        <begin position="818"/>
        <end position="827"/>
    </location>
</feature>
<dbReference type="PROSITE" id="PS51491">
    <property type="entry name" value="TAU_MAP_2"/>
    <property type="match status" value="3"/>
</dbReference>
<sequence>MMSSLSNQQQQGGGQHCEYTDLGKVPSVSMASQQAPQAWDWQRDHMGAQSIGSTPGAPRLTDEDKLSTLFDRASPGSGVKVESSDLKVPGRTAVGAGPSLGLGSAGESLSSPMSSSPSPASPGMLFSTPGQEHRTNGVSAPATHPDASPFPMTQKVDNCIWNPSFTGPPKSGLKPPVQMAPASSAPQGNYCVIGVVNDNYSKGGDCTVSGFSEDSDEDAGPTSARVVGGERQQQAVRRAMSDCSHLLVPASSDFPQYQGQPGGSLDLPSGGTNVTGPRTPHTAVQRSLTVGEEKKTGSPTLSPLSPLSPVRAPNSPPPRRGTGNGMSQSQSESVLLPVPFSGKTFNSFNSNSSMEVKAENKDKQEKGDLFPKMDNLKAEKTDNGGKKDDQSKKVDNADKTQKSEKILKDEEKAEKNYSNEKVDKPEKTNKDEKEGNGEKTDKMKVEKNEKPGKGTAKSPTTNGAKQDLPDPKTKPAVGSTKPNSAKTRPSSLSTGESAGPPKRPSPTSVNKKSPVTKATIPTAGPKRPTAAASRTPTVTKTKTPENGTSDQRSPVPKTNGVANKNGSTPNATKPAGPRPSASAPSLRRNTVPKTETMSGDLKKPSTLKTTPAKPRVPRTSATAPSTPATNGEQPRRRITKPPVPKQTPVERKPPVPKAPRAPRPINAPLPDLKNVRSKIGSTDNMKYQPTGGKVSSAGGYQSKEGQGKVMIVHKKLDFSHITSRCGSKDNIKHVPGGGNVQIQHKKLDMSKVTSKCGSKDNIKHKPGGGDVKIETKVNGNSNGNDKPKSKVGSMDNIGLEAGDGKNKAEGMERAEGKTSTPGGALTTGTGGLAKENGHKEAMPNPIPFVGDGLRDPIGMDKRIPGTN</sequence>
<feature type="compositionally biased region" description="Low complexity" evidence="8">
    <location>
        <begin position="105"/>
        <end position="125"/>
    </location>
</feature>
<feature type="region of interest" description="Disordered" evidence="8">
    <location>
        <begin position="1"/>
        <end position="151"/>
    </location>
</feature>
<proteinExistence type="predicted"/>
<evidence type="ECO:0000256" key="2">
    <source>
        <dbReference type="ARBA" id="ARBA00022490"/>
    </source>
</evidence>
<evidence type="ECO:0000256" key="8">
    <source>
        <dbReference type="SAM" id="MobiDB-lite"/>
    </source>
</evidence>
<evidence type="ECO:0000256" key="1">
    <source>
        <dbReference type="ARBA" id="ARBA00004245"/>
    </source>
</evidence>
<dbReference type="Pfam" id="PF00418">
    <property type="entry name" value="Tubulin-binding"/>
    <property type="match status" value="3"/>
</dbReference>
<dbReference type="InterPro" id="IPR027324">
    <property type="entry name" value="MAP2/MAP4/Tau"/>
</dbReference>
<feature type="compositionally biased region" description="Polar residues" evidence="8">
    <location>
        <begin position="343"/>
        <end position="354"/>
    </location>
</feature>
<feature type="compositionally biased region" description="Basic and acidic residues" evidence="8">
    <location>
        <begin position="852"/>
        <end position="867"/>
    </location>
</feature>
<keyword evidence="10" id="KW-1185">Reference proteome</keyword>
<comment type="subcellular location">
    <subcellularLocation>
        <location evidence="1 7">Cytoplasm</location>
        <location evidence="1 7">Cytoskeleton</location>
    </subcellularLocation>
</comment>
<feature type="compositionally biased region" description="Low complexity" evidence="8">
    <location>
        <begin position="619"/>
        <end position="629"/>
    </location>
</feature>
<evidence type="ECO:0000313" key="10">
    <source>
        <dbReference type="Proteomes" id="UP001557470"/>
    </source>
</evidence>
<feature type="compositionally biased region" description="Pro residues" evidence="8">
    <location>
        <begin position="655"/>
        <end position="667"/>
    </location>
</feature>
<dbReference type="InterPro" id="IPR001084">
    <property type="entry name" value="MAP_tubulin-bd_rpt"/>
</dbReference>
<evidence type="ECO:0000256" key="7">
    <source>
        <dbReference type="RuleBase" id="RU000686"/>
    </source>
</evidence>
<protein>
    <recommendedName>
        <fullName evidence="7">Microtubule-associated protein</fullName>
    </recommendedName>
</protein>
<keyword evidence="2 7" id="KW-0963">Cytoplasm</keyword>
<feature type="region of interest" description="Disordered" evidence="8">
    <location>
        <begin position="209"/>
        <end position="231"/>
    </location>
</feature>
<dbReference type="Proteomes" id="UP001557470">
    <property type="component" value="Unassembled WGS sequence"/>
</dbReference>
<evidence type="ECO:0000256" key="4">
    <source>
        <dbReference type="ARBA" id="ARBA00022701"/>
    </source>
</evidence>
<keyword evidence="3" id="KW-0597">Phosphoprotein</keyword>
<accession>A0ABD0WPB8</accession>
<keyword evidence="5" id="KW-0677">Repeat</keyword>
<dbReference type="EMBL" id="JAGEUA010000009">
    <property type="protein sequence ID" value="KAL0966132.1"/>
    <property type="molecule type" value="Genomic_DNA"/>
</dbReference>
<feature type="compositionally biased region" description="Polar residues" evidence="8">
    <location>
        <begin position="270"/>
        <end position="288"/>
    </location>
</feature>
<dbReference type="GO" id="GO:0005874">
    <property type="term" value="C:microtubule"/>
    <property type="evidence" value="ECO:0007669"/>
    <property type="project" value="UniProtKB-KW"/>
</dbReference>
<feature type="compositionally biased region" description="Basic and acidic residues" evidence="8">
    <location>
        <begin position="802"/>
        <end position="816"/>
    </location>
</feature>
<dbReference type="PANTHER" id="PTHR11501">
    <property type="entry name" value="MICROTUBULE-ASSOCIATED PROTEIN"/>
    <property type="match status" value="1"/>
</dbReference>
<evidence type="ECO:0000256" key="5">
    <source>
        <dbReference type="ARBA" id="ARBA00022737"/>
    </source>
</evidence>
<feature type="region of interest" description="Disordered" evidence="8">
    <location>
        <begin position="755"/>
        <end position="867"/>
    </location>
</feature>
<dbReference type="PROSITE" id="PS00229">
    <property type="entry name" value="TAU_MAP_1"/>
    <property type="match status" value="1"/>
</dbReference>
<keyword evidence="6 7" id="KW-0206">Cytoskeleton</keyword>
<feature type="compositionally biased region" description="Polar residues" evidence="8">
    <location>
        <begin position="560"/>
        <end position="571"/>
    </location>
</feature>
<feature type="compositionally biased region" description="Polar residues" evidence="8">
    <location>
        <begin position="532"/>
        <end position="552"/>
    </location>
</feature>
<name>A0ABD0WPB8_UMBPY</name>
<feature type="compositionally biased region" description="Polar residues" evidence="8">
    <location>
        <begin position="480"/>
        <end position="496"/>
    </location>
</feature>
<keyword evidence="4 7" id="KW-0493">Microtubule</keyword>
<evidence type="ECO:0000256" key="6">
    <source>
        <dbReference type="ARBA" id="ARBA00023212"/>
    </source>
</evidence>
<dbReference type="PANTHER" id="PTHR11501:SF16">
    <property type="entry name" value="MICROTUBULE-ASSOCIATED PROTEIN 4"/>
    <property type="match status" value="1"/>
</dbReference>
<comment type="caution">
    <text evidence="9">The sequence shown here is derived from an EMBL/GenBank/DDBJ whole genome shotgun (WGS) entry which is preliminary data.</text>
</comment>
<gene>
    <name evidence="9" type="ORF">UPYG_G00291300</name>
</gene>
<feature type="compositionally biased region" description="Low complexity" evidence="8">
    <location>
        <begin position="574"/>
        <end position="588"/>
    </location>
</feature>
<feature type="compositionally biased region" description="Basic and acidic residues" evidence="8">
    <location>
        <begin position="356"/>
        <end position="452"/>
    </location>
</feature>
<feature type="region of interest" description="Disordered" evidence="8">
    <location>
        <begin position="251"/>
        <end position="701"/>
    </location>
</feature>
<dbReference type="AlphaFoldDB" id="A0ABD0WPB8"/>
<feature type="compositionally biased region" description="Low complexity" evidence="8">
    <location>
        <begin position="298"/>
        <end position="309"/>
    </location>
</feature>
<organism evidence="9 10">
    <name type="scientific">Umbra pygmaea</name>
    <name type="common">Eastern mudminnow</name>
    <dbReference type="NCBI Taxonomy" id="75934"/>
    <lineage>
        <taxon>Eukaryota</taxon>
        <taxon>Metazoa</taxon>
        <taxon>Chordata</taxon>
        <taxon>Craniata</taxon>
        <taxon>Vertebrata</taxon>
        <taxon>Euteleostomi</taxon>
        <taxon>Actinopterygii</taxon>
        <taxon>Neopterygii</taxon>
        <taxon>Teleostei</taxon>
        <taxon>Protacanthopterygii</taxon>
        <taxon>Esociformes</taxon>
        <taxon>Umbridae</taxon>
        <taxon>Umbra</taxon>
    </lineage>
</organism>
<reference evidence="9 10" key="1">
    <citation type="submission" date="2024-06" db="EMBL/GenBank/DDBJ databases">
        <authorList>
            <person name="Pan Q."/>
            <person name="Wen M."/>
            <person name="Jouanno E."/>
            <person name="Zahm M."/>
            <person name="Klopp C."/>
            <person name="Cabau C."/>
            <person name="Louis A."/>
            <person name="Berthelot C."/>
            <person name="Parey E."/>
            <person name="Roest Crollius H."/>
            <person name="Montfort J."/>
            <person name="Robinson-Rechavi M."/>
            <person name="Bouchez O."/>
            <person name="Lampietro C."/>
            <person name="Lopez Roques C."/>
            <person name="Donnadieu C."/>
            <person name="Postlethwait J."/>
            <person name="Bobe J."/>
            <person name="Verreycken H."/>
            <person name="Guiguen Y."/>
        </authorList>
    </citation>
    <scope>NUCLEOTIDE SEQUENCE [LARGE SCALE GENOMIC DNA]</scope>
    <source>
        <strain evidence="9">Up_M1</strain>
        <tissue evidence="9">Testis</tissue>
    </source>
</reference>
<evidence type="ECO:0000313" key="9">
    <source>
        <dbReference type="EMBL" id="KAL0966132.1"/>
    </source>
</evidence>
<evidence type="ECO:0000256" key="3">
    <source>
        <dbReference type="ARBA" id="ARBA00022553"/>
    </source>
</evidence>